<evidence type="ECO:0000313" key="2">
    <source>
        <dbReference type="Proteomes" id="UP000014257"/>
    </source>
</evidence>
<accession>A0A8E0IBM4</accession>
<dbReference type="Proteomes" id="UP000014257">
    <property type="component" value="Unassembled WGS sequence"/>
</dbReference>
<protein>
    <submittedName>
        <fullName evidence="1">Uncharacterized protein</fullName>
    </submittedName>
</protein>
<reference evidence="1 2" key="1">
    <citation type="journal article" date="2013" name="PLoS ONE">
        <title>Lactobacillus paracasei comparative genomics: towards species pan-genome definition and exploitation of diversity.</title>
        <authorList>
            <person name="Smokvina T."/>
            <person name="Wels M."/>
            <person name="Polka J."/>
            <person name="Chervaux C."/>
            <person name="Brisse S."/>
            <person name="Boekhorst J."/>
            <person name="van Hylckama Vlieg J.E."/>
            <person name="Siezen R.J."/>
        </authorList>
    </citation>
    <scope>NUCLEOTIDE SEQUENCE [LARGE SCALE GENOMIC DNA]</scope>
    <source>
        <strain evidence="1 2">Lpp22</strain>
    </source>
</reference>
<gene>
    <name evidence="1" type="ORF">Lpp22_0830</name>
</gene>
<name>A0A8E0IBM4_LACPA</name>
<proteinExistence type="predicted"/>
<sequence length="40" mass="4760">MTWHGNEQCPWFSDELASLTLNKHPEGHSPDNKTKWLYFN</sequence>
<evidence type="ECO:0000313" key="1">
    <source>
        <dbReference type="EMBL" id="EPC31091.1"/>
    </source>
</evidence>
<dbReference type="AlphaFoldDB" id="A0A8E0IBM4"/>
<organism evidence="1 2">
    <name type="scientific">Lacticaseibacillus paracasei subsp. paracasei Lpp22</name>
    <dbReference type="NCBI Taxonomy" id="1256221"/>
    <lineage>
        <taxon>Bacteria</taxon>
        <taxon>Bacillati</taxon>
        <taxon>Bacillota</taxon>
        <taxon>Bacilli</taxon>
        <taxon>Lactobacillales</taxon>
        <taxon>Lactobacillaceae</taxon>
        <taxon>Lacticaseibacillus</taxon>
    </lineage>
</organism>
<dbReference type="EMBL" id="ANMI01000065">
    <property type="protein sequence ID" value="EPC31091.1"/>
    <property type="molecule type" value="Genomic_DNA"/>
</dbReference>
<comment type="caution">
    <text evidence="1">The sequence shown here is derived from an EMBL/GenBank/DDBJ whole genome shotgun (WGS) entry which is preliminary data.</text>
</comment>